<sequence>MTTLTDPPAPVRDEVLALTVLLRRKGLIAGDRALLAIASPSLRSDVARACWQIGVTVIAIDPRLDPEAAAAARLALHPDVVLGDAAGLRTTRTLAGPRRRLLVGLPSPVALRLLAAGVRRWARRRGAPAEPAAPEADLAPGPDLEAAAIIACPDPLEAGKEPGGFVGVWYSGADLVRAVHEMRHLVRWRQDTSGAWDVVVGRVPRAGTAQLAAELLQPGASRLTPGWNTP</sequence>
<evidence type="ECO:0000313" key="1">
    <source>
        <dbReference type="EMBL" id="PFG20072.1"/>
    </source>
</evidence>
<dbReference type="SUPFAM" id="SSF56801">
    <property type="entry name" value="Acetyl-CoA synthetase-like"/>
    <property type="match status" value="1"/>
</dbReference>
<name>A0A2A9D299_9MICO</name>
<comment type="caution">
    <text evidence="1">The sequence shown here is derived from an EMBL/GenBank/DDBJ whole genome shotgun (WGS) entry which is preliminary data.</text>
</comment>
<accession>A0A2A9D299</accession>
<dbReference type="Proteomes" id="UP000224915">
    <property type="component" value="Unassembled WGS sequence"/>
</dbReference>
<dbReference type="AlphaFoldDB" id="A0A2A9D299"/>
<dbReference type="EMBL" id="PDJD01000001">
    <property type="protein sequence ID" value="PFG20072.1"/>
    <property type="molecule type" value="Genomic_DNA"/>
</dbReference>
<protein>
    <recommendedName>
        <fullName evidence="3">AMP-binding enzyme</fullName>
    </recommendedName>
</protein>
<proteinExistence type="predicted"/>
<evidence type="ECO:0000313" key="2">
    <source>
        <dbReference type="Proteomes" id="UP000224915"/>
    </source>
</evidence>
<dbReference type="RefSeq" id="WP_098469106.1">
    <property type="nucleotide sequence ID" value="NZ_PDJD01000001.1"/>
</dbReference>
<evidence type="ECO:0008006" key="3">
    <source>
        <dbReference type="Google" id="ProtNLM"/>
    </source>
</evidence>
<gene>
    <name evidence="1" type="ORF">ATL40_1655</name>
</gene>
<reference evidence="1 2" key="1">
    <citation type="submission" date="2017-10" db="EMBL/GenBank/DDBJ databases">
        <title>Sequencing the genomes of 1000 actinobacteria strains.</title>
        <authorList>
            <person name="Klenk H.-P."/>
        </authorList>
    </citation>
    <scope>NUCLEOTIDE SEQUENCE [LARGE SCALE GENOMIC DNA]</scope>
    <source>
        <strain evidence="1 2">DSM 21801</strain>
    </source>
</reference>
<keyword evidence="2" id="KW-1185">Reference proteome</keyword>
<organism evidence="1 2">
    <name type="scientific">Serinibacter salmoneus</name>
    <dbReference type="NCBI Taxonomy" id="556530"/>
    <lineage>
        <taxon>Bacteria</taxon>
        <taxon>Bacillati</taxon>
        <taxon>Actinomycetota</taxon>
        <taxon>Actinomycetes</taxon>
        <taxon>Micrococcales</taxon>
        <taxon>Beutenbergiaceae</taxon>
        <taxon>Serinibacter</taxon>
    </lineage>
</organism>